<sequence>MTIDKFFTLSEQEQNIAYEQAVSKWNLGEYILEKDLWVCIVLKYLFNDFKYKDYLVFKGGTSLSKAHNLIKRFSEDIDLSMDIRVLGYPDGELNKSKSNSQLKKFNKNIKEENFKFLKEEVLPILQHDLGKIFKDKEIKLYIEESDPYTICFDYPKKFPVRSLILKIIKLEMGRLADPEPASQKEIKPYIFETFPNVAWEKIFVKTVEPIRIFYEKATILHRIANRYSQIYPDRYARHYYDLYKMLQTDLEEQSLQNLDLLDSVIEFKKKYYPTNTAKYDLIYEAKLKLVPSQEAIDFFKNDYKNMNEMFFEDIVSFDEIIKTLQIHEDKLNKAIKTYAKWSSK</sequence>
<dbReference type="InterPro" id="IPR014942">
    <property type="entry name" value="AbiEii"/>
</dbReference>
<keyword evidence="2" id="KW-1185">Reference proteome</keyword>
<gene>
    <name evidence="1" type="ORF">NCTC10181_00044</name>
</gene>
<dbReference type="GO" id="GO:0016740">
    <property type="term" value="F:transferase activity"/>
    <property type="evidence" value="ECO:0007669"/>
    <property type="project" value="UniProtKB-KW"/>
</dbReference>
<dbReference type="KEGG" id="mcit:NCTC10181_00044"/>
<dbReference type="OrthoDB" id="9780929at2"/>
<accession>A0A449B0Z1</accession>
<dbReference type="RefSeq" id="WP_129725065.1">
    <property type="nucleotide sequence ID" value="NZ_LR215036.1"/>
</dbReference>
<dbReference type="Pfam" id="PF08843">
    <property type="entry name" value="AbiEii"/>
    <property type="match status" value="1"/>
</dbReference>
<evidence type="ECO:0000313" key="1">
    <source>
        <dbReference type="EMBL" id="VEU74214.1"/>
    </source>
</evidence>
<evidence type="ECO:0000313" key="2">
    <source>
        <dbReference type="Proteomes" id="UP000290985"/>
    </source>
</evidence>
<protein>
    <submittedName>
        <fullName evidence="1">Nucleotidyl transferase of uncharacterized function (DUF1814)</fullName>
    </submittedName>
</protein>
<dbReference type="AlphaFoldDB" id="A0A449B0Z1"/>
<dbReference type="Proteomes" id="UP000290985">
    <property type="component" value="Chromosome"/>
</dbReference>
<name>A0A449B0Z1_9BACT</name>
<proteinExistence type="predicted"/>
<dbReference type="Gene3D" id="3.10.450.620">
    <property type="entry name" value="JHP933, nucleotidyltransferase-like core domain"/>
    <property type="match status" value="1"/>
</dbReference>
<keyword evidence="1" id="KW-0808">Transferase</keyword>
<reference evidence="1 2" key="1">
    <citation type="submission" date="2019-01" db="EMBL/GenBank/DDBJ databases">
        <authorList>
            <consortium name="Pathogen Informatics"/>
        </authorList>
    </citation>
    <scope>NUCLEOTIDE SEQUENCE [LARGE SCALE GENOMIC DNA]</scope>
    <source>
        <strain evidence="1 2">NCTC10181</strain>
    </source>
</reference>
<organism evidence="1 2">
    <name type="scientific">Mycoplasmopsis citelli</name>
    <dbReference type="NCBI Taxonomy" id="171281"/>
    <lineage>
        <taxon>Bacteria</taxon>
        <taxon>Bacillati</taxon>
        <taxon>Mycoplasmatota</taxon>
        <taxon>Mycoplasmoidales</taxon>
        <taxon>Metamycoplasmataceae</taxon>
        <taxon>Mycoplasmopsis</taxon>
    </lineage>
</organism>
<dbReference type="EMBL" id="LR215036">
    <property type="protein sequence ID" value="VEU74214.1"/>
    <property type="molecule type" value="Genomic_DNA"/>
</dbReference>